<comment type="similarity">
    <text evidence="1">Belongs to the ATG101 family.</text>
</comment>
<dbReference type="PANTHER" id="PTHR13292:SF0">
    <property type="entry name" value="AUTOPHAGY-RELATED PROTEIN 101"/>
    <property type="match status" value="1"/>
</dbReference>
<dbReference type="EMBL" id="HG937693">
    <property type="protein sequence ID" value="CDP35646.1"/>
    <property type="molecule type" value="Genomic_DNA"/>
</dbReference>
<dbReference type="GO" id="GO:0019901">
    <property type="term" value="F:protein kinase binding"/>
    <property type="evidence" value="ECO:0007669"/>
    <property type="project" value="TreeGrafter"/>
</dbReference>
<evidence type="ECO:0000313" key="4">
    <source>
        <dbReference type="EMBL" id="CDP35646.1"/>
    </source>
</evidence>
<sequence>MNVKYEITAERRNVKDVVRSILSCILFHRLFGLCVPQSREVLGITYPCVATSSIDSLIEERTSQLVRSNESGGEIGLQFFEQRVKRATWFGRAQEDRCWEQWIISVAIVNAKSDTERESLNKKTEKQLREIFLSIVSTVNEHKDHIPPITTTDSTPFPFEIVVPGTSQGEGWGTVFKKMLSD</sequence>
<dbReference type="PANTHER" id="PTHR13292">
    <property type="entry name" value="AUTOPHAGY-RELATED PROTEIN 101"/>
    <property type="match status" value="1"/>
</dbReference>
<reference evidence="4" key="2">
    <citation type="submission" date="2014-06" db="EMBL/GenBank/DDBJ databases">
        <title>The complete genome of Blastobotrys (Arxula) adeninivorans LS3 - a yeast of biotechnological interest.</title>
        <authorList>
            <person name="Kunze G."/>
            <person name="Gaillardin C."/>
            <person name="Czernicka M."/>
            <person name="Durrens P."/>
            <person name="Martin T."/>
            <person name="Boer E."/>
            <person name="Gabaldon T."/>
            <person name="Cruz J."/>
            <person name="Talla E."/>
            <person name="Marck C."/>
            <person name="Goffeau A."/>
            <person name="Barbe V."/>
            <person name="Baret P."/>
            <person name="Baronian K."/>
            <person name="Beier S."/>
            <person name="Bleykasten C."/>
            <person name="Bode R."/>
            <person name="Casaregola S."/>
            <person name="Despons L."/>
            <person name="Fairhead C."/>
            <person name="Giersberg M."/>
            <person name="Gierski P."/>
            <person name="Hahnel U."/>
            <person name="Hartmann A."/>
            <person name="Jankowska D."/>
            <person name="Jubin C."/>
            <person name="Jung P."/>
            <person name="Lafontaine I."/>
            <person name="Leh-Louis V."/>
            <person name="Lemaire M."/>
            <person name="Marcet-Houben M."/>
            <person name="Mascher M."/>
            <person name="Morel G."/>
            <person name="Richard G.-F."/>
            <person name="Riechen J."/>
            <person name="Sacerdot C."/>
            <person name="Sarkar A."/>
            <person name="Savel G."/>
            <person name="Schacherer J."/>
            <person name="Sherman D."/>
            <person name="Straub M.-L."/>
            <person name="Stein N."/>
            <person name="Thierry A."/>
            <person name="Trautwein-Schult A."/>
            <person name="Westhof E."/>
            <person name="Worch S."/>
            <person name="Dujon B."/>
            <person name="Souciet J.-L."/>
            <person name="Wincker P."/>
            <person name="Scholz U."/>
            <person name="Neuveglise N."/>
        </authorList>
    </citation>
    <scope>NUCLEOTIDE SEQUENCE</scope>
    <source>
        <strain evidence="4">LS3</strain>
    </source>
</reference>
<proteinExistence type="inferred from homology"/>
<evidence type="ECO:0000256" key="3">
    <source>
        <dbReference type="ARBA" id="ARBA00023006"/>
    </source>
</evidence>
<protein>
    <recommendedName>
        <fullName evidence="2">Autophagy-related protein 101</fullName>
    </recommendedName>
</protein>
<dbReference type="GO" id="GO:0000045">
    <property type="term" value="P:autophagosome assembly"/>
    <property type="evidence" value="ECO:0007669"/>
    <property type="project" value="TreeGrafter"/>
</dbReference>
<dbReference type="AlphaFoldDB" id="A0A060T8Z0"/>
<gene>
    <name evidence="4" type="ORF">GNLVRS02_ARAD1C40227g</name>
</gene>
<dbReference type="GO" id="GO:0000407">
    <property type="term" value="C:phagophore assembly site"/>
    <property type="evidence" value="ECO:0007669"/>
    <property type="project" value="TreeGrafter"/>
</dbReference>
<dbReference type="GO" id="GO:1990316">
    <property type="term" value="C:Atg1/ULK1 kinase complex"/>
    <property type="evidence" value="ECO:0007669"/>
    <property type="project" value="TreeGrafter"/>
</dbReference>
<keyword evidence="3" id="KW-0072">Autophagy</keyword>
<accession>A0A060T8Z0</accession>
<reference evidence="4" key="1">
    <citation type="submission" date="2014-02" db="EMBL/GenBank/DDBJ databases">
        <authorList>
            <person name="Genoscope - CEA"/>
        </authorList>
    </citation>
    <scope>NUCLEOTIDE SEQUENCE</scope>
    <source>
        <strain evidence="4">LS3</strain>
    </source>
</reference>
<dbReference type="InterPro" id="IPR012445">
    <property type="entry name" value="ATG101"/>
</dbReference>
<organism evidence="4">
    <name type="scientific">Blastobotrys adeninivorans</name>
    <name type="common">Yeast</name>
    <name type="synonym">Arxula adeninivorans</name>
    <dbReference type="NCBI Taxonomy" id="409370"/>
    <lineage>
        <taxon>Eukaryota</taxon>
        <taxon>Fungi</taxon>
        <taxon>Dikarya</taxon>
        <taxon>Ascomycota</taxon>
        <taxon>Saccharomycotina</taxon>
        <taxon>Dipodascomycetes</taxon>
        <taxon>Dipodascales</taxon>
        <taxon>Trichomonascaceae</taxon>
        <taxon>Blastobotrys</taxon>
    </lineage>
</organism>
<dbReference type="Pfam" id="PF07855">
    <property type="entry name" value="ATG101"/>
    <property type="match status" value="1"/>
</dbReference>
<name>A0A060T8Z0_BLAAD</name>
<evidence type="ECO:0000256" key="2">
    <source>
        <dbReference type="ARBA" id="ARBA00018874"/>
    </source>
</evidence>
<evidence type="ECO:0000256" key="1">
    <source>
        <dbReference type="ARBA" id="ARBA00007130"/>
    </source>
</evidence>